<reference evidence="7" key="1">
    <citation type="submission" date="2025-08" db="UniProtKB">
        <authorList>
            <consortium name="Ensembl"/>
        </authorList>
    </citation>
    <scope>IDENTIFICATION</scope>
</reference>
<keyword evidence="4 5" id="KW-0472">Membrane</keyword>
<name>A0A8C6V563_NAJNA</name>
<reference evidence="7" key="2">
    <citation type="submission" date="2025-09" db="UniProtKB">
        <authorList>
            <consortium name="Ensembl"/>
        </authorList>
    </citation>
    <scope>IDENTIFICATION</scope>
</reference>
<feature type="transmembrane region" description="Helical" evidence="5">
    <location>
        <begin position="63"/>
        <end position="83"/>
    </location>
</feature>
<dbReference type="AlphaFoldDB" id="A0A8C6V563"/>
<evidence type="ECO:0000313" key="8">
    <source>
        <dbReference type="Proteomes" id="UP000694559"/>
    </source>
</evidence>
<dbReference type="InterPro" id="IPR033118">
    <property type="entry name" value="EXPERA"/>
</dbReference>
<dbReference type="Proteomes" id="UP000694559">
    <property type="component" value="Unplaced"/>
</dbReference>
<sequence>MRSEMSPKEKQESPVASWEKSTFGTLAKTLPAQEVCLKNRAGQEATPSGRQLKGNCKWIRIPVVIYATHTITVAVACLAQILFADFSNAQVSSPGILEKCLPISAAFAPFLVVPLLMLLLVLFSPAYNQVEKEKKK</sequence>
<dbReference type="OrthoDB" id="433124at2759"/>
<dbReference type="Pfam" id="PF05241">
    <property type="entry name" value="EBP"/>
    <property type="match status" value="1"/>
</dbReference>
<keyword evidence="2 5" id="KW-0812">Transmembrane</keyword>
<evidence type="ECO:0000259" key="6">
    <source>
        <dbReference type="Pfam" id="PF05241"/>
    </source>
</evidence>
<dbReference type="Ensembl" id="ENSNNAT00000000460.1">
    <property type="protein sequence ID" value="ENSNNAP00000000437.1"/>
    <property type="gene ID" value="ENSNNAG00000000309.1"/>
</dbReference>
<comment type="subcellular location">
    <subcellularLocation>
        <location evidence="1">Membrane</location>
        <topology evidence="1">Multi-pass membrane protein</topology>
    </subcellularLocation>
</comment>
<dbReference type="GO" id="GO:0016020">
    <property type="term" value="C:membrane"/>
    <property type="evidence" value="ECO:0007669"/>
    <property type="project" value="UniProtKB-SubCell"/>
</dbReference>
<proteinExistence type="predicted"/>
<accession>A0A8C6V563</accession>
<evidence type="ECO:0000256" key="1">
    <source>
        <dbReference type="ARBA" id="ARBA00004141"/>
    </source>
</evidence>
<evidence type="ECO:0000256" key="5">
    <source>
        <dbReference type="SAM" id="Phobius"/>
    </source>
</evidence>
<protein>
    <recommendedName>
        <fullName evidence="6">EXPERA domain-containing protein</fullName>
    </recommendedName>
</protein>
<feature type="domain" description="EXPERA" evidence="6">
    <location>
        <begin position="56"/>
        <end position="119"/>
    </location>
</feature>
<evidence type="ECO:0000256" key="2">
    <source>
        <dbReference type="ARBA" id="ARBA00022692"/>
    </source>
</evidence>
<evidence type="ECO:0000256" key="3">
    <source>
        <dbReference type="ARBA" id="ARBA00022989"/>
    </source>
</evidence>
<evidence type="ECO:0000256" key="4">
    <source>
        <dbReference type="ARBA" id="ARBA00023136"/>
    </source>
</evidence>
<keyword evidence="8" id="KW-1185">Reference proteome</keyword>
<keyword evidence="3 5" id="KW-1133">Transmembrane helix</keyword>
<evidence type="ECO:0000313" key="7">
    <source>
        <dbReference type="Ensembl" id="ENSNNAP00000000437.1"/>
    </source>
</evidence>
<feature type="transmembrane region" description="Helical" evidence="5">
    <location>
        <begin position="103"/>
        <end position="127"/>
    </location>
</feature>
<organism evidence="7 8">
    <name type="scientific">Naja naja</name>
    <name type="common">Indian cobra</name>
    <dbReference type="NCBI Taxonomy" id="35670"/>
    <lineage>
        <taxon>Eukaryota</taxon>
        <taxon>Metazoa</taxon>
        <taxon>Chordata</taxon>
        <taxon>Craniata</taxon>
        <taxon>Vertebrata</taxon>
        <taxon>Euteleostomi</taxon>
        <taxon>Lepidosauria</taxon>
        <taxon>Squamata</taxon>
        <taxon>Bifurcata</taxon>
        <taxon>Unidentata</taxon>
        <taxon>Episquamata</taxon>
        <taxon>Toxicofera</taxon>
        <taxon>Serpentes</taxon>
        <taxon>Colubroidea</taxon>
        <taxon>Elapidae</taxon>
        <taxon>Elapinae</taxon>
        <taxon>Naja</taxon>
    </lineage>
</organism>